<protein>
    <submittedName>
        <fullName evidence="6">Predicted protein</fullName>
    </submittedName>
</protein>
<dbReference type="EMBL" id="DS547127">
    <property type="protein sequence ID" value="EDR02960.1"/>
    <property type="molecule type" value="Genomic_DNA"/>
</dbReference>
<dbReference type="Proteomes" id="UP000001194">
    <property type="component" value="Unassembled WGS sequence"/>
</dbReference>
<dbReference type="PANTHER" id="PTHR11081">
    <property type="entry name" value="FLAP ENDONUCLEASE FAMILY MEMBER"/>
    <property type="match status" value="1"/>
</dbReference>
<dbReference type="InterPro" id="IPR029060">
    <property type="entry name" value="PIN-like_dom_sf"/>
</dbReference>
<evidence type="ECO:0000313" key="6">
    <source>
        <dbReference type="EMBL" id="EDR02960.1"/>
    </source>
</evidence>
<accession>B0DQX1</accession>
<dbReference type="SMART" id="SM00485">
    <property type="entry name" value="XPGN"/>
    <property type="match status" value="1"/>
</dbReference>
<sequence length="567" mass="62412">MSVPGLSEILEPAWCEENLTKFALTEGFQLNPHGDNMVRVGVDVSVWICQAQAAAHSQAGENPGLRTIFYRICRLLVNSILPIFVEDGPGRPRVKHGVNVKADKLHWMEHYMEDFAREAGCPIYRAPAEAEAELAQLTAHGLIEAVLTTDFDVFLFGGTCMIKLPNVKADGDNIICYNSTDIQDLASLNCAKLIFIVILSGGDYDQIGLPGCSSKIAYQLAQGGLADSLFEAVNKLTQHELQDFLDDWRKKLANELLYDPHGVMGMKHPALAHNIPSDFPKLDVLRLYTHPLTSWSDYGNSPDTTSWGLHQLNLANLAVLCEKSFSWGSAGIIIPHFCMNVWPAAMMRMLLNPIDTPGSVDSRLTCSSLFRIAREKIGPGGPNSGAIVPGFSVETATLALIHKTVSNLNEDMRRKALQQHRPPQYFWIPYTILKARVPNLTNEYYAHTRKKKSKPSRPQRIYTDSDDGVIMSMAPDTGALSTRANPATAPNSTALGSHIGPLAQDDEQVMSPMPVVSRSHADPPPLAGLSQNPLVVDEGDSAHTHEDNQARHGLKRKRVMLDFIDLT</sequence>
<dbReference type="HOGENOM" id="CLU_007575_3_1_1"/>
<feature type="region of interest" description="Disordered" evidence="3">
    <location>
        <begin position="516"/>
        <end position="552"/>
    </location>
</feature>
<reference evidence="6 7" key="1">
    <citation type="journal article" date="2008" name="Nature">
        <title>The genome of Laccaria bicolor provides insights into mycorrhizal symbiosis.</title>
        <authorList>
            <person name="Martin F."/>
            <person name="Aerts A."/>
            <person name="Ahren D."/>
            <person name="Brun A."/>
            <person name="Danchin E.G.J."/>
            <person name="Duchaussoy F."/>
            <person name="Gibon J."/>
            <person name="Kohler A."/>
            <person name="Lindquist E."/>
            <person name="Pereda V."/>
            <person name="Salamov A."/>
            <person name="Shapiro H.J."/>
            <person name="Wuyts J."/>
            <person name="Blaudez D."/>
            <person name="Buee M."/>
            <person name="Brokstein P."/>
            <person name="Canbaeck B."/>
            <person name="Cohen D."/>
            <person name="Courty P.E."/>
            <person name="Coutinho P.M."/>
            <person name="Delaruelle C."/>
            <person name="Detter J.C."/>
            <person name="Deveau A."/>
            <person name="DiFazio S."/>
            <person name="Duplessis S."/>
            <person name="Fraissinet-Tachet L."/>
            <person name="Lucic E."/>
            <person name="Frey-Klett P."/>
            <person name="Fourrey C."/>
            <person name="Feussner I."/>
            <person name="Gay G."/>
            <person name="Grimwood J."/>
            <person name="Hoegger P.J."/>
            <person name="Jain P."/>
            <person name="Kilaru S."/>
            <person name="Labbe J."/>
            <person name="Lin Y.C."/>
            <person name="Legue V."/>
            <person name="Le Tacon F."/>
            <person name="Marmeisse R."/>
            <person name="Melayah D."/>
            <person name="Montanini B."/>
            <person name="Muratet M."/>
            <person name="Nehls U."/>
            <person name="Niculita-Hirzel H."/>
            <person name="Oudot-Le Secq M.P."/>
            <person name="Peter M."/>
            <person name="Quesneville H."/>
            <person name="Rajashekar B."/>
            <person name="Reich M."/>
            <person name="Rouhier N."/>
            <person name="Schmutz J."/>
            <person name="Yin T."/>
            <person name="Chalot M."/>
            <person name="Henrissat B."/>
            <person name="Kuees U."/>
            <person name="Lucas S."/>
            <person name="Van de Peer Y."/>
            <person name="Podila G.K."/>
            <person name="Polle A."/>
            <person name="Pukkila P.J."/>
            <person name="Richardson P.M."/>
            <person name="Rouze P."/>
            <person name="Sanders I.R."/>
            <person name="Stajich J.E."/>
            <person name="Tunlid A."/>
            <person name="Tuskan G."/>
            <person name="Grigoriev I.V."/>
        </authorList>
    </citation>
    <scope>NUCLEOTIDE SEQUENCE [LARGE SCALE GENOMIC DNA]</scope>
    <source>
        <strain evidence="7">S238N-H82 / ATCC MYA-4686</strain>
    </source>
</reference>
<dbReference type="GO" id="GO:0008821">
    <property type="term" value="F:crossover junction DNA endonuclease activity"/>
    <property type="evidence" value="ECO:0007669"/>
    <property type="project" value="InterPro"/>
</dbReference>
<dbReference type="InterPro" id="IPR037316">
    <property type="entry name" value="Yen1_H3TH"/>
</dbReference>
<dbReference type="SMART" id="SM00484">
    <property type="entry name" value="XPGI"/>
    <property type="match status" value="1"/>
</dbReference>
<evidence type="ECO:0000256" key="3">
    <source>
        <dbReference type="SAM" id="MobiDB-lite"/>
    </source>
</evidence>
<keyword evidence="1" id="KW-0540">Nuclease</keyword>
<feature type="domain" description="XPG N-terminal" evidence="5">
    <location>
        <begin position="1"/>
        <end position="109"/>
    </location>
</feature>
<evidence type="ECO:0000256" key="1">
    <source>
        <dbReference type="ARBA" id="ARBA00022722"/>
    </source>
</evidence>
<dbReference type="GO" id="GO:0017108">
    <property type="term" value="F:5'-flap endonuclease activity"/>
    <property type="evidence" value="ECO:0007669"/>
    <property type="project" value="TreeGrafter"/>
</dbReference>
<evidence type="ECO:0000256" key="2">
    <source>
        <dbReference type="ARBA" id="ARBA00022801"/>
    </source>
</evidence>
<dbReference type="OrthoDB" id="2959108at2759"/>
<dbReference type="InterPro" id="IPR036279">
    <property type="entry name" value="5-3_exonuclease_C_sf"/>
</dbReference>
<dbReference type="Pfam" id="PF00752">
    <property type="entry name" value="XPG_N"/>
    <property type="match status" value="1"/>
</dbReference>
<feature type="domain" description="XPG-I" evidence="4">
    <location>
        <begin position="117"/>
        <end position="190"/>
    </location>
</feature>
<dbReference type="InterPro" id="IPR006086">
    <property type="entry name" value="XPG-I_dom"/>
</dbReference>
<name>B0DQX1_LACBS</name>
<dbReference type="InterPro" id="IPR006084">
    <property type="entry name" value="XPG/Rad2"/>
</dbReference>
<dbReference type="InterPro" id="IPR006085">
    <property type="entry name" value="XPG_DNA_repair_N"/>
</dbReference>
<dbReference type="RefSeq" id="XP_001886383.1">
    <property type="nucleotide sequence ID" value="XM_001886348.1"/>
</dbReference>
<gene>
    <name evidence="6" type="ORF">LACBIDRAFT_307877</name>
</gene>
<feature type="compositionally biased region" description="Basic and acidic residues" evidence="3">
    <location>
        <begin position="540"/>
        <end position="550"/>
    </location>
</feature>
<evidence type="ECO:0000313" key="7">
    <source>
        <dbReference type="Proteomes" id="UP000001194"/>
    </source>
</evidence>
<dbReference type="GeneID" id="6082001"/>
<dbReference type="SUPFAM" id="SSF47807">
    <property type="entry name" value="5' to 3' exonuclease, C-terminal subdomain"/>
    <property type="match status" value="1"/>
</dbReference>
<dbReference type="PRINTS" id="PR00853">
    <property type="entry name" value="XPGRADSUPER"/>
</dbReference>
<organism evidence="7">
    <name type="scientific">Laccaria bicolor (strain S238N-H82 / ATCC MYA-4686)</name>
    <name type="common">Bicoloured deceiver</name>
    <name type="synonym">Laccaria laccata var. bicolor</name>
    <dbReference type="NCBI Taxonomy" id="486041"/>
    <lineage>
        <taxon>Eukaryota</taxon>
        <taxon>Fungi</taxon>
        <taxon>Dikarya</taxon>
        <taxon>Basidiomycota</taxon>
        <taxon>Agaricomycotina</taxon>
        <taxon>Agaricomycetes</taxon>
        <taxon>Agaricomycetidae</taxon>
        <taxon>Agaricales</taxon>
        <taxon>Agaricineae</taxon>
        <taxon>Hydnangiaceae</taxon>
        <taxon>Laccaria</taxon>
    </lineage>
</organism>
<keyword evidence="2" id="KW-0378">Hydrolase</keyword>
<dbReference type="KEGG" id="lbc:LACBIDRAFT_307877"/>
<dbReference type="Gene3D" id="3.40.50.1010">
    <property type="entry name" value="5'-nuclease"/>
    <property type="match status" value="2"/>
</dbReference>
<evidence type="ECO:0000259" key="4">
    <source>
        <dbReference type="SMART" id="SM00484"/>
    </source>
</evidence>
<proteinExistence type="predicted"/>
<dbReference type="Pfam" id="PF00867">
    <property type="entry name" value="XPG_I"/>
    <property type="match status" value="1"/>
</dbReference>
<dbReference type="PANTHER" id="PTHR11081:SF75">
    <property type="entry name" value="ENDONUCLEASE, PUTATIVE (AFU_ORTHOLOGUE AFUA_3G13260)-RELATED"/>
    <property type="match status" value="1"/>
</dbReference>
<dbReference type="InParanoid" id="B0DQX1"/>
<dbReference type="CDD" id="cd09906">
    <property type="entry name" value="H3TH_YEN1"/>
    <property type="match status" value="1"/>
</dbReference>
<dbReference type="GO" id="GO:0006281">
    <property type="term" value="P:DNA repair"/>
    <property type="evidence" value="ECO:0007669"/>
    <property type="project" value="UniProtKB-ARBA"/>
</dbReference>
<dbReference type="STRING" id="486041.B0DQX1"/>
<dbReference type="CDD" id="cd09870">
    <property type="entry name" value="PIN_YEN1"/>
    <property type="match status" value="1"/>
</dbReference>
<dbReference type="AlphaFoldDB" id="B0DQX1"/>
<dbReference type="SUPFAM" id="SSF88723">
    <property type="entry name" value="PIN domain-like"/>
    <property type="match status" value="1"/>
</dbReference>
<keyword evidence="7" id="KW-1185">Reference proteome</keyword>
<evidence type="ECO:0000259" key="5">
    <source>
        <dbReference type="SMART" id="SM00485"/>
    </source>
</evidence>